<protein>
    <submittedName>
        <fullName evidence="2">Uncharacterized protein</fullName>
    </submittedName>
</protein>
<dbReference type="AlphaFoldDB" id="A0A196SHX0"/>
<proteinExistence type="predicted"/>
<name>A0A196SHX0_BLAHN</name>
<organism evidence="2 3">
    <name type="scientific">Blastocystis sp. subtype 1 (strain ATCC 50177 / NandII)</name>
    <dbReference type="NCBI Taxonomy" id="478820"/>
    <lineage>
        <taxon>Eukaryota</taxon>
        <taxon>Sar</taxon>
        <taxon>Stramenopiles</taxon>
        <taxon>Bigyra</taxon>
        <taxon>Opalozoa</taxon>
        <taxon>Opalinata</taxon>
        <taxon>Blastocystidae</taxon>
        <taxon>Blastocystis</taxon>
    </lineage>
</organism>
<evidence type="ECO:0000313" key="3">
    <source>
        <dbReference type="Proteomes" id="UP000078348"/>
    </source>
</evidence>
<evidence type="ECO:0000313" key="2">
    <source>
        <dbReference type="EMBL" id="OAO16635.1"/>
    </source>
</evidence>
<sequence>MISYENIGKSVLEVVSGNYFHKRWMELKRYLEESEEEELDNVHEESSLRQKMDLIQEQLAQKEKEEKLRQALHQSGIQSPADLPPNYRRTSLAPAMLDEADDDDLLPRKEKYSGILEND</sequence>
<feature type="region of interest" description="Disordered" evidence="1">
    <location>
        <begin position="65"/>
        <end position="119"/>
    </location>
</feature>
<accession>A0A196SHX0</accession>
<reference evidence="2 3" key="1">
    <citation type="submission" date="2016-05" db="EMBL/GenBank/DDBJ databases">
        <title>Nuclear genome of Blastocystis sp. subtype 1 NandII.</title>
        <authorList>
            <person name="Gentekaki E."/>
            <person name="Curtis B."/>
            <person name="Stairs C."/>
            <person name="Eme L."/>
            <person name="Herman E."/>
            <person name="Klimes V."/>
            <person name="Arias M.C."/>
            <person name="Elias M."/>
            <person name="Hilliou F."/>
            <person name="Klute M."/>
            <person name="Malik S.-B."/>
            <person name="Pightling A."/>
            <person name="Rachubinski R."/>
            <person name="Salas D."/>
            <person name="Schlacht A."/>
            <person name="Suga H."/>
            <person name="Archibald J."/>
            <person name="Ball S.G."/>
            <person name="Clark G."/>
            <person name="Dacks J."/>
            <person name="Van Der Giezen M."/>
            <person name="Tsaousis A."/>
            <person name="Roger A."/>
        </authorList>
    </citation>
    <scope>NUCLEOTIDE SEQUENCE [LARGE SCALE GENOMIC DNA]</scope>
    <source>
        <strain evidence="3">ATCC 50177 / NandII</strain>
    </source>
</reference>
<keyword evidence="3" id="KW-1185">Reference proteome</keyword>
<gene>
    <name evidence="2" type="ORF">AV274_1632</name>
</gene>
<comment type="caution">
    <text evidence="2">The sequence shown here is derived from an EMBL/GenBank/DDBJ whole genome shotgun (WGS) entry which is preliminary data.</text>
</comment>
<evidence type="ECO:0000256" key="1">
    <source>
        <dbReference type="SAM" id="MobiDB-lite"/>
    </source>
</evidence>
<dbReference type="EMBL" id="LXWW01000069">
    <property type="protein sequence ID" value="OAO16635.1"/>
    <property type="molecule type" value="Genomic_DNA"/>
</dbReference>
<dbReference type="Proteomes" id="UP000078348">
    <property type="component" value="Unassembled WGS sequence"/>
</dbReference>